<evidence type="ECO:0000259" key="9">
    <source>
        <dbReference type="PROSITE" id="PS51918"/>
    </source>
</evidence>
<keyword evidence="2" id="KW-0004">4Fe-4S</keyword>
<dbReference type="GO" id="GO:0051539">
    <property type="term" value="F:4 iron, 4 sulfur cluster binding"/>
    <property type="evidence" value="ECO:0007669"/>
    <property type="project" value="UniProtKB-KW"/>
</dbReference>
<dbReference type="AlphaFoldDB" id="A0A8I2B3M1"/>
<proteinExistence type="inferred from homology"/>
<evidence type="ECO:0000256" key="1">
    <source>
        <dbReference type="ARBA" id="ARBA00001966"/>
    </source>
</evidence>
<name>A0A8I2B3M1_PLESH</name>
<dbReference type="CDD" id="cd21120">
    <property type="entry name" value="SPASM_anSME"/>
    <property type="match status" value="1"/>
</dbReference>
<evidence type="ECO:0000256" key="8">
    <source>
        <dbReference type="SAM" id="MobiDB-lite"/>
    </source>
</evidence>
<evidence type="ECO:0000256" key="4">
    <source>
        <dbReference type="ARBA" id="ARBA00022723"/>
    </source>
</evidence>
<comment type="similarity">
    <text evidence="7">Belongs to the radical SAM superfamily. Anaerobic sulfatase-maturating enzyme family.</text>
</comment>
<comment type="caution">
    <text evidence="10">The sequence shown here is derived from an EMBL/GenBank/DDBJ whole genome shotgun (WGS) entry which is preliminary data.</text>
</comment>
<dbReference type="PROSITE" id="PS51918">
    <property type="entry name" value="RADICAL_SAM"/>
    <property type="match status" value="1"/>
</dbReference>
<protein>
    <submittedName>
        <fullName evidence="10">Anaerobic sulfatase maturase</fullName>
    </submittedName>
</protein>
<dbReference type="NCBIfam" id="TIGR03942">
    <property type="entry name" value="sulfatase_rSAM"/>
    <property type="match status" value="1"/>
</dbReference>
<dbReference type="SUPFAM" id="SSF102114">
    <property type="entry name" value="Radical SAM enzymes"/>
    <property type="match status" value="1"/>
</dbReference>
<evidence type="ECO:0000256" key="6">
    <source>
        <dbReference type="ARBA" id="ARBA00023014"/>
    </source>
</evidence>
<organism evidence="10 11">
    <name type="scientific">Plesiomonas shigelloides</name>
    <name type="common">Aeromonas shigelloides</name>
    <dbReference type="NCBI Taxonomy" id="703"/>
    <lineage>
        <taxon>Bacteria</taxon>
        <taxon>Pseudomonadati</taxon>
        <taxon>Pseudomonadota</taxon>
        <taxon>Gammaproteobacteria</taxon>
        <taxon>Enterobacterales</taxon>
        <taxon>Enterobacteriaceae</taxon>
        <taxon>Plesiomonas</taxon>
    </lineage>
</organism>
<keyword evidence="4" id="KW-0479">Metal-binding</keyword>
<sequence>MDCDYCFYLHKQELLQHKKHSNMEDSVLEQHVRQYIEAQTGDEVIFSWQGGEPTLMGIPFFERVVALQKKYAKPSQRISNDLQTNGIALDQHWVQFLQTHQFHVGLSIDGPRELHDAFRKTRSGKSTFDQVMAAAKLLRDAKIPFAALCAVNRKNALYPKEVYRFLVDNVGTWRVQFTPVVESQTFQTQAPTSTANAHAPQQGHERARPAHPLSIVTPWSVDPDDYGAFLSGVWDEWKSTDIGRVHVNLFETAIAQAAGYSAQTCTQAEFCGKALAVEHNGDVFSCDHFVYPEYRLGNILHTHLGDMAYSSQQQHFGLQKCATLPTQCQKCDYLRLCWGECPKNRLLKTKQGEIGLNYLCSGLYRFYQHIGADVVHILQALGHLK</sequence>
<dbReference type="InterPro" id="IPR023885">
    <property type="entry name" value="4Fe4S-binding_SPASM_dom"/>
</dbReference>
<evidence type="ECO:0000256" key="5">
    <source>
        <dbReference type="ARBA" id="ARBA00023004"/>
    </source>
</evidence>
<dbReference type="NCBIfam" id="TIGR04085">
    <property type="entry name" value="rSAM_more_4Fe4S"/>
    <property type="match status" value="1"/>
</dbReference>
<accession>A0A8I2B3M1</accession>
<evidence type="ECO:0000313" key="11">
    <source>
        <dbReference type="Proteomes" id="UP000664658"/>
    </source>
</evidence>
<feature type="region of interest" description="Disordered" evidence="8">
    <location>
        <begin position="188"/>
        <end position="208"/>
    </location>
</feature>
<dbReference type="InterPro" id="IPR023867">
    <property type="entry name" value="Sulphatase_maturase_rSAM"/>
</dbReference>
<keyword evidence="3" id="KW-0949">S-adenosyl-L-methionine</keyword>
<dbReference type="InterPro" id="IPR047207">
    <property type="entry name" value="SPASM_anSME"/>
</dbReference>
<dbReference type="RefSeq" id="WP_207541609.1">
    <property type="nucleotide sequence ID" value="NZ_JAFNAA010000002.1"/>
</dbReference>
<feature type="domain" description="Radical SAM core" evidence="9">
    <location>
        <begin position="1"/>
        <end position="210"/>
    </location>
</feature>
<dbReference type="InterPro" id="IPR058240">
    <property type="entry name" value="rSAM_sf"/>
</dbReference>
<reference evidence="10" key="1">
    <citation type="submission" date="2021-03" db="EMBL/GenBank/DDBJ databases">
        <title>Plesiomonas shigelloides zfcc0051, isolated from zebrafish feces.</title>
        <authorList>
            <person name="Vanderhoek Z."/>
            <person name="Gaulke C."/>
        </authorList>
    </citation>
    <scope>NUCLEOTIDE SEQUENCE</scope>
    <source>
        <strain evidence="10">Zfcc0051</strain>
    </source>
</reference>
<dbReference type="EMBL" id="JAFNAA010000002">
    <property type="protein sequence ID" value="MBO1107080.1"/>
    <property type="molecule type" value="Genomic_DNA"/>
</dbReference>
<dbReference type="Pfam" id="PF13186">
    <property type="entry name" value="SPASM"/>
    <property type="match status" value="1"/>
</dbReference>
<dbReference type="PANTHER" id="PTHR43273">
    <property type="entry name" value="ANAEROBIC SULFATASE-MATURATING ENZYME HOMOLOG ASLB-RELATED"/>
    <property type="match status" value="1"/>
</dbReference>
<dbReference type="Pfam" id="PF04055">
    <property type="entry name" value="Radical_SAM"/>
    <property type="match status" value="1"/>
</dbReference>
<evidence type="ECO:0000256" key="3">
    <source>
        <dbReference type="ARBA" id="ARBA00022691"/>
    </source>
</evidence>
<dbReference type="GO" id="GO:0046872">
    <property type="term" value="F:metal ion binding"/>
    <property type="evidence" value="ECO:0007669"/>
    <property type="project" value="UniProtKB-KW"/>
</dbReference>
<comment type="cofactor">
    <cofactor evidence="1">
        <name>[4Fe-4S] cluster</name>
        <dbReference type="ChEBI" id="CHEBI:49883"/>
    </cofactor>
</comment>
<dbReference type="InterPro" id="IPR013785">
    <property type="entry name" value="Aldolase_TIM"/>
</dbReference>
<dbReference type="Proteomes" id="UP000664658">
    <property type="component" value="Unassembled WGS sequence"/>
</dbReference>
<dbReference type="PANTHER" id="PTHR43273:SF3">
    <property type="entry name" value="ANAEROBIC SULFATASE-MATURATING ENZYME HOMOLOG ASLB-RELATED"/>
    <property type="match status" value="1"/>
</dbReference>
<dbReference type="GO" id="GO:0016491">
    <property type="term" value="F:oxidoreductase activity"/>
    <property type="evidence" value="ECO:0007669"/>
    <property type="project" value="InterPro"/>
</dbReference>
<gene>
    <name evidence="10" type="ORF">J2R62_02390</name>
</gene>
<evidence type="ECO:0000256" key="7">
    <source>
        <dbReference type="ARBA" id="ARBA00023601"/>
    </source>
</evidence>
<keyword evidence="6" id="KW-0411">Iron-sulfur</keyword>
<evidence type="ECO:0000256" key="2">
    <source>
        <dbReference type="ARBA" id="ARBA00022485"/>
    </source>
</evidence>
<dbReference type="Gene3D" id="3.20.20.70">
    <property type="entry name" value="Aldolase class I"/>
    <property type="match status" value="1"/>
</dbReference>
<keyword evidence="5" id="KW-0408">Iron</keyword>
<evidence type="ECO:0000313" key="10">
    <source>
        <dbReference type="EMBL" id="MBO1107080.1"/>
    </source>
</evidence>
<dbReference type="InterPro" id="IPR007197">
    <property type="entry name" value="rSAM"/>
</dbReference>